<evidence type="ECO:0000256" key="5">
    <source>
        <dbReference type="PROSITE-ProRule" id="PRU00221"/>
    </source>
</evidence>
<feature type="region of interest" description="Disordered" evidence="6">
    <location>
        <begin position="257"/>
        <end position="286"/>
    </location>
</feature>
<dbReference type="InterPro" id="IPR000719">
    <property type="entry name" value="Prot_kinase_dom"/>
</dbReference>
<keyword evidence="9" id="KW-1185">Reference proteome</keyword>
<dbReference type="InterPro" id="IPR015943">
    <property type="entry name" value="WD40/YVTN_repeat-like_dom_sf"/>
</dbReference>
<proteinExistence type="predicted"/>
<evidence type="ECO:0000313" key="9">
    <source>
        <dbReference type="Proteomes" id="UP000320176"/>
    </source>
</evidence>
<dbReference type="InterPro" id="IPR008271">
    <property type="entry name" value="Ser/Thr_kinase_AS"/>
</dbReference>
<feature type="domain" description="Protein kinase" evidence="7">
    <location>
        <begin position="118"/>
        <end position="416"/>
    </location>
</feature>
<dbReference type="PROSITE" id="PS50082">
    <property type="entry name" value="WD_REPEATS_2"/>
    <property type="match status" value="1"/>
</dbReference>
<dbReference type="InterPro" id="IPR036322">
    <property type="entry name" value="WD40_repeat_dom_sf"/>
</dbReference>
<keyword evidence="5" id="KW-0853">WD repeat</keyword>
<dbReference type="Proteomes" id="UP000320176">
    <property type="component" value="Unassembled WGS sequence"/>
</dbReference>
<comment type="caution">
    <text evidence="8">The sequence shown here is derived from an EMBL/GenBank/DDBJ whole genome shotgun (WGS) entry which is preliminary data.</text>
</comment>
<dbReference type="Pfam" id="PF00069">
    <property type="entry name" value="Pkinase"/>
    <property type="match status" value="1"/>
</dbReference>
<dbReference type="PANTHER" id="PTHR43289">
    <property type="entry name" value="MITOGEN-ACTIVATED PROTEIN KINASE KINASE KINASE 20-RELATED"/>
    <property type="match status" value="1"/>
</dbReference>
<dbReference type="SUPFAM" id="SSF50978">
    <property type="entry name" value="WD40 repeat-like"/>
    <property type="match status" value="1"/>
</dbReference>
<dbReference type="SUPFAM" id="SSF50998">
    <property type="entry name" value="Quinoprotein alcohol dehydrogenase-like"/>
    <property type="match status" value="1"/>
</dbReference>
<evidence type="ECO:0000256" key="3">
    <source>
        <dbReference type="ARBA" id="ARBA00022777"/>
    </source>
</evidence>
<protein>
    <submittedName>
        <fullName evidence="8">Serine/threonine-protein kinase PrkC</fullName>
        <ecNumber evidence="8">2.7.11.1</ecNumber>
    </submittedName>
</protein>
<dbReference type="GO" id="GO:0004674">
    <property type="term" value="F:protein serine/threonine kinase activity"/>
    <property type="evidence" value="ECO:0007669"/>
    <property type="project" value="UniProtKB-EC"/>
</dbReference>
<dbReference type="PANTHER" id="PTHR43289:SF6">
    <property type="entry name" value="SERINE_THREONINE-PROTEIN KINASE NEKL-3"/>
    <property type="match status" value="1"/>
</dbReference>
<keyword evidence="4" id="KW-0067">ATP-binding</keyword>
<feature type="repeat" description="WD" evidence="5">
    <location>
        <begin position="1151"/>
        <end position="1183"/>
    </location>
</feature>
<sequence>MDIQEIDRLCDEFERRVRGESRLSVEDFLRDVEGGDCEELIVELLKIEAELVTPSIRLGLQASERLQSAHLTDKQSERAMKIARLRKSLAFQMSETFKSGPDSESVRIDPPNKSFGEYEIEEEISRGGMGIVYRARHTRLNRVVALKMILAGQLAGEVDVLRFQAEAEMAAQLDHPNIVPIFEVGQHDGQHYFSMGFVEGESLAQRIKEGPFPSAEAAEVTRIISEAIAYAHRRGVIHRDLKPANILLATKADPLGSDTSRLASPHSSRPSSTHSSRPPSTRARHLSYSPKITDFGLAKKTAEDQGLTATGQILGTPAFMPPEQACGEISKLTETGDVYSLGAILYTLLVGRPPFQAASTMDTILQVRHSAPVPPRQFNPSVPRDLETICLKCLEKDGRKRYGSATDLADELQRYLNGEPILARPVSRFEHAWRLCLRNPVIATLSGTAVLLLVVGTIVSAYFAVKSRRESATAVSQTNFALEKAEQARIAEGLARERLEQVEAANAETEQAFFQLNTSLGLTYAQQNQPRDAMLWFSNAARIARPNSPQARASLVRVNTWQHASSKPLRMLWHDGEELQQTIVNPQRLQIATLTLQHRCTLWDPIENISHAVSQEASAIDWSPDGSLLAVGCTHGNVLLIDSQTKKVEATISLNEGSGDPITAVRFGPDGSRIALANSMVRVWDIEREVFITPPLVHPKAVQSVCFSSTDPLISTACEDNYVRLFPIDPNIADPALEPLHHMLRIWPMQPPYDPCFVGDGRYVATLPRSNATALVDVKTGKVAFEIQLDSAAITRQRLSRDGRLLAVVSSAGAQVWDCQTRSQISSVDANLRLLAIRPDNAELLVTTDTEAIGQWSIAEQNWTAEGIAPELTGIEDIAYTFDGERFVTSYPEGMVCLWAMPLGEARNRSIQLAGGGSAMKLSRDGQYLLPTGAGWFWGNLHQTQLCSAADLSTLGRPLTANALLIDCDITSDNETVATASYDAIEFWNWRTAERITPTIPLESEPLAIGFPLNSKDLIVVRADATISKFDTKTGESIFDVTHGEQQEVRIKRYGTGSHRYQDSDGRATGYPKTTRSLHLSDDGDWFVSGALSDEVHVRRVRDGSLRYPPLPHDQPATATGLSADERFLATASGNNAYVWDFTTGSCISPPLQHSSQVNHAVFSSQGDQLLTLTNDGTALLWNWRTAVVDIPPLNHEEPIFDGAFVSDGEWLVTVGRRSAKFWSRQTGRIVTPPVTLNVNVTARVLSSRDDTWVFVSGGAGSNNAARNEGRSITAIPLHDFEIQPDDKLIVEIGAFAELIANKRIDDGVPVPLNSREWRDRFTELLVNRPEWFDSIYSP</sequence>
<dbReference type="SMART" id="SM00220">
    <property type="entry name" value="S_TKc"/>
    <property type="match status" value="1"/>
</dbReference>
<dbReference type="SUPFAM" id="SSF56112">
    <property type="entry name" value="Protein kinase-like (PK-like)"/>
    <property type="match status" value="1"/>
</dbReference>
<dbReference type="Pfam" id="PF12894">
    <property type="entry name" value="ANAPC4_WD40"/>
    <property type="match status" value="1"/>
</dbReference>
<feature type="compositionally biased region" description="Low complexity" evidence="6">
    <location>
        <begin position="263"/>
        <end position="281"/>
    </location>
</feature>
<dbReference type="InterPro" id="IPR011009">
    <property type="entry name" value="Kinase-like_dom_sf"/>
</dbReference>
<keyword evidence="1 8" id="KW-0808">Transferase</keyword>
<dbReference type="InterPro" id="IPR024977">
    <property type="entry name" value="Apc4-like_WD40_dom"/>
</dbReference>
<dbReference type="GO" id="GO:0005524">
    <property type="term" value="F:ATP binding"/>
    <property type="evidence" value="ECO:0007669"/>
    <property type="project" value="UniProtKB-KW"/>
</dbReference>
<gene>
    <name evidence="8" type="primary">prkC_42</name>
    <name evidence="8" type="ORF">Pla52n_64700</name>
</gene>
<dbReference type="InterPro" id="IPR001680">
    <property type="entry name" value="WD40_rpt"/>
</dbReference>
<keyword evidence="2" id="KW-0547">Nucleotide-binding</keyword>
<dbReference type="EC" id="2.7.11.1" evidence="8"/>
<evidence type="ECO:0000256" key="2">
    <source>
        <dbReference type="ARBA" id="ARBA00022741"/>
    </source>
</evidence>
<dbReference type="RefSeq" id="WP_146523376.1">
    <property type="nucleotide sequence ID" value="NZ_CP151726.1"/>
</dbReference>
<name>A0A5C5ZYH2_9BACT</name>
<dbReference type="CDD" id="cd14014">
    <property type="entry name" value="STKc_PknB_like"/>
    <property type="match status" value="1"/>
</dbReference>
<dbReference type="PROSITE" id="PS50011">
    <property type="entry name" value="PROTEIN_KINASE_DOM"/>
    <property type="match status" value="1"/>
</dbReference>
<accession>A0A5C5ZYH2</accession>
<dbReference type="EMBL" id="SJPN01000013">
    <property type="protein sequence ID" value="TWT91997.1"/>
    <property type="molecule type" value="Genomic_DNA"/>
</dbReference>
<dbReference type="Gene3D" id="1.10.510.10">
    <property type="entry name" value="Transferase(Phosphotransferase) domain 1"/>
    <property type="match status" value="1"/>
</dbReference>
<reference evidence="8 9" key="1">
    <citation type="submission" date="2019-02" db="EMBL/GenBank/DDBJ databases">
        <title>Deep-cultivation of Planctomycetes and their phenomic and genomic characterization uncovers novel biology.</title>
        <authorList>
            <person name="Wiegand S."/>
            <person name="Jogler M."/>
            <person name="Boedeker C."/>
            <person name="Pinto D."/>
            <person name="Vollmers J."/>
            <person name="Rivas-Marin E."/>
            <person name="Kohn T."/>
            <person name="Peeters S.H."/>
            <person name="Heuer A."/>
            <person name="Rast P."/>
            <person name="Oberbeckmann S."/>
            <person name="Bunk B."/>
            <person name="Jeske O."/>
            <person name="Meyerdierks A."/>
            <person name="Storesund J.E."/>
            <person name="Kallscheuer N."/>
            <person name="Luecker S."/>
            <person name="Lage O.M."/>
            <person name="Pohl T."/>
            <person name="Merkel B.J."/>
            <person name="Hornburger P."/>
            <person name="Mueller R.-W."/>
            <person name="Bruemmer F."/>
            <person name="Labrenz M."/>
            <person name="Spormann A.M."/>
            <person name="Op Den Camp H."/>
            <person name="Overmann J."/>
            <person name="Amann R."/>
            <person name="Jetten M.S.M."/>
            <person name="Mascher T."/>
            <person name="Medema M.H."/>
            <person name="Devos D.P."/>
            <person name="Kaster A.-K."/>
            <person name="Ovreas L."/>
            <person name="Rohde M."/>
            <person name="Galperin M.Y."/>
            <person name="Jogler C."/>
        </authorList>
    </citation>
    <scope>NUCLEOTIDE SEQUENCE [LARGE SCALE GENOMIC DNA]</scope>
    <source>
        <strain evidence="8 9">Pla52n</strain>
    </source>
</reference>
<dbReference type="Gene3D" id="3.30.200.20">
    <property type="entry name" value="Phosphorylase Kinase, domain 1"/>
    <property type="match status" value="1"/>
</dbReference>
<keyword evidence="3 8" id="KW-0418">Kinase</keyword>
<dbReference type="OrthoDB" id="500858at2"/>
<evidence type="ECO:0000256" key="1">
    <source>
        <dbReference type="ARBA" id="ARBA00022679"/>
    </source>
</evidence>
<dbReference type="InterPro" id="IPR011047">
    <property type="entry name" value="Quinoprotein_ADH-like_sf"/>
</dbReference>
<evidence type="ECO:0000313" key="8">
    <source>
        <dbReference type="EMBL" id="TWT91997.1"/>
    </source>
</evidence>
<organism evidence="8 9">
    <name type="scientific">Stieleria varia</name>
    <dbReference type="NCBI Taxonomy" id="2528005"/>
    <lineage>
        <taxon>Bacteria</taxon>
        <taxon>Pseudomonadati</taxon>
        <taxon>Planctomycetota</taxon>
        <taxon>Planctomycetia</taxon>
        <taxon>Pirellulales</taxon>
        <taxon>Pirellulaceae</taxon>
        <taxon>Stieleria</taxon>
    </lineage>
</organism>
<evidence type="ECO:0000256" key="4">
    <source>
        <dbReference type="ARBA" id="ARBA00022840"/>
    </source>
</evidence>
<dbReference type="PROSITE" id="PS00108">
    <property type="entry name" value="PROTEIN_KINASE_ST"/>
    <property type="match status" value="1"/>
</dbReference>
<dbReference type="Pfam" id="PF00400">
    <property type="entry name" value="WD40"/>
    <property type="match status" value="2"/>
</dbReference>
<evidence type="ECO:0000259" key="7">
    <source>
        <dbReference type="PROSITE" id="PS50011"/>
    </source>
</evidence>
<evidence type="ECO:0000256" key="6">
    <source>
        <dbReference type="SAM" id="MobiDB-lite"/>
    </source>
</evidence>
<dbReference type="Gene3D" id="2.130.10.10">
    <property type="entry name" value="YVTN repeat-like/Quinoprotein amine dehydrogenase"/>
    <property type="match status" value="3"/>
</dbReference>
<dbReference type="SMART" id="SM00320">
    <property type="entry name" value="WD40"/>
    <property type="match status" value="10"/>
</dbReference>